<accession>A0ABM1K6K2</accession>
<proteinExistence type="predicted"/>
<keyword evidence="2" id="KW-1185">Reference proteome</keyword>
<reference evidence="3" key="1">
    <citation type="submission" date="2025-08" db="UniProtKB">
        <authorList>
            <consortium name="RefSeq"/>
        </authorList>
    </citation>
    <scope>IDENTIFICATION</scope>
</reference>
<dbReference type="RefSeq" id="XP_015269339.1">
    <property type="nucleotide sequence ID" value="XM_015413853.1"/>
</dbReference>
<feature type="domain" description="DUF4939" evidence="1">
    <location>
        <begin position="42"/>
        <end position="127"/>
    </location>
</feature>
<evidence type="ECO:0000313" key="3">
    <source>
        <dbReference type="RefSeq" id="XP_015269339.1"/>
    </source>
</evidence>
<evidence type="ECO:0000313" key="2">
    <source>
        <dbReference type="Proteomes" id="UP000694871"/>
    </source>
</evidence>
<dbReference type="Pfam" id="PF16297">
    <property type="entry name" value="DUF4939"/>
    <property type="match status" value="1"/>
</dbReference>
<dbReference type="Proteomes" id="UP000694871">
    <property type="component" value="Unplaced"/>
</dbReference>
<protein>
    <submittedName>
        <fullName evidence="3">Protein LDOC1-like</fullName>
    </submittedName>
</protein>
<organism evidence="2 3">
    <name type="scientific">Gekko japonicus</name>
    <name type="common">Schlegel's Japanese gecko</name>
    <dbReference type="NCBI Taxonomy" id="146911"/>
    <lineage>
        <taxon>Eukaryota</taxon>
        <taxon>Metazoa</taxon>
        <taxon>Chordata</taxon>
        <taxon>Craniata</taxon>
        <taxon>Vertebrata</taxon>
        <taxon>Euteleostomi</taxon>
        <taxon>Lepidosauria</taxon>
        <taxon>Squamata</taxon>
        <taxon>Bifurcata</taxon>
        <taxon>Gekkota</taxon>
        <taxon>Gekkonidae</taxon>
        <taxon>Gekkoninae</taxon>
        <taxon>Gekko</taxon>
    </lineage>
</organism>
<dbReference type="GeneID" id="107112655"/>
<name>A0ABM1K6K2_GEKJA</name>
<sequence length="140" mass="15545">MEGAAGGSADLAELHLQVQQFMQVIAHLQQQQVQQQATTTTTSPLPKCLVSPPEKFGKNVEFPDFLAQCQLYIKLRAWDFPTDKMKVCFIISLLKGQAAKWATPLVVAPPPLLYNYSGFLDHLFVAFANPQQAAADNWKV</sequence>
<evidence type="ECO:0000259" key="1">
    <source>
        <dbReference type="Pfam" id="PF16297"/>
    </source>
</evidence>
<dbReference type="InterPro" id="IPR032549">
    <property type="entry name" value="DUF4939"/>
</dbReference>
<gene>
    <name evidence="3" type="primary">LOC107112655</name>
</gene>